<protein>
    <submittedName>
        <fullName evidence="1">Uncharacterized protein</fullName>
    </submittedName>
</protein>
<keyword evidence="2" id="KW-1185">Reference proteome</keyword>
<dbReference type="AlphaFoldDB" id="A0A9N7V4U8"/>
<dbReference type="Proteomes" id="UP001153269">
    <property type="component" value="Unassembled WGS sequence"/>
</dbReference>
<gene>
    <name evidence="1" type="ORF">PLEPLA_LOCUS30605</name>
</gene>
<sequence length="113" mass="12575">MLVHTVDRSAVRLRNSIQRQITISGNLESPVTLTCISVDGGRKQEEGENSHRYRKDIPCLSLEAQLLPFESRESGLANESQKCQRPLPVVASKMLRSVQHPPLPGPVDGIEYN</sequence>
<dbReference type="EMBL" id="CADEAL010002946">
    <property type="protein sequence ID" value="CAB1442886.1"/>
    <property type="molecule type" value="Genomic_DNA"/>
</dbReference>
<evidence type="ECO:0000313" key="1">
    <source>
        <dbReference type="EMBL" id="CAB1442886.1"/>
    </source>
</evidence>
<evidence type="ECO:0000313" key="2">
    <source>
        <dbReference type="Proteomes" id="UP001153269"/>
    </source>
</evidence>
<name>A0A9N7V4U8_PLEPL</name>
<proteinExistence type="predicted"/>
<reference evidence="1" key="1">
    <citation type="submission" date="2020-03" db="EMBL/GenBank/DDBJ databases">
        <authorList>
            <person name="Weist P."/>
        </authorList>
    </citation>
    <scope>NUCLEOTIDE SEQUENCE</scope>
</reference>
<comment type="caution">
    <text evidence="1">The sequence shown here is derived from an EMBL/GenBank/DDBJ whole genome shotgun (WGS) entry which is preliminary data.</text>
</comment>
<organism evidence="1 2">
    <name type="scientific">Pleuronectes platessa</name>
    <name type="common">European plaice</name>
    <dbReference type="NCBI Taxonomy" id="8262"/>
    <lineage>
        <taxon>Eukaryota</taxon>
        <taxon>Metazoa</taxon>
        <taxon>Chordata</taxon>
        <taxon>Craniata</taxon>
        <taxon>Vertebrata</taxon>
        <taxon>Euteleostomi</taxon>
        <taxon>Actinopterygii</taxon>
        <taxon>Neopterygii</taxon>
        <taxon>Teleostei</taxon>
        <taxon>Neoteleostei</taxon>
        <taxon>Acanthomorphata</taxon>
        <taxon>Carangaria</taxon>
        <taxon>Pleuronectiformes</taxon>
        <taxon>Pleuronectoidei</taxon>
        <taxon>Pleuronectidae</taxon>
        <taxon>Pleuronectes</taxon>
    </lineage>
</organism>
<accession>A0A9N7V4U8</accession>